<evidence type="ECO:0000313" key="2">
    <source>
        <dbReference type="EMBL" id="KAJ9597024.1"/>
    </source>
</evidence>
<feature type="non-terminal residue" evidence="2">
    <location>
        <position position="144"/>
    </location>
</feature>
<name>A0AAD8ADD3_DIPPU</name>
<organism evidence="2 3">
    <name type="scientific">Diploptera punctata</name>
    <name type="common">Pacific beetle cockroach</name>
    <dbReference type="NCBI Taxonomy" id="6984"/>
    <lineage>
        <taxon>Eukaryota</taxon>
        <taxon>Metazoa</taxon>
        <taxon>Ecdysozoa</taxon>
        <taxon>Arthropoda</taxon>
        <taxon>Hexapoda</taxon>
        <taxon>Insecta</taxon>
        <taxon>Pterygota</taxon>
        <taxon>Neoptera</taxon>
        <taxon>Polyneoptera</taxon>
        <taxon>Dictyoptera</taxon>
        <taxon>Blattodea</taxon>
        <taxon>Blaberoidea</taxon>
        <taxon>Blaberidae</taxon>
        <taxon>Diplopterinae</taxon>
        <taxon>Diploptera</taxon>
    </lineage>
</organism>
<keyword evidence="3" id="KW-1185">Reference proteome</keyword>
<accession>A0AAD8ADD3</accession>
<evidence type="ECO:0000313" key="3">
    <source>
        <dbReference type="Proteomes" id="UP001233999"/>
    </source>
</evidence>
<dbReference type="EMBL" id="JASPKZ010001948">
    <property type="protein sequence ID" value="KAJ9597024.1"/>
    <property type="molecule type" value="Genomic_DNA"/>
</dbReference>
<sequence length="144" mass="17125">IRTYSIIMRIELTLMGNYLPLLYQTLHSEEYNMNLREVTKFKKTYVLLYCNVDLYYGYPKVIGNSKTFEQFHDKSMNILDSDTSNSLHGNTNSGILLLTYSLFQTRSKTFLFYFINFFICIHVDFHGRSLKTTLEDARRSLWRN</sequence>
<feature type="transmembrane region" description="Helical" evidence="1">
    <location>
        <begin position="110"/>
        <end position="127"/>
    </location>
</feature>
<evidence type="ECO:0000256" key="1">
    <source>
        <dbReference type="SAM" id="Phobius"/>
    </source>
</evidence>
<dbReference type="Proteomes" id="UP001233999">
    <property type="component" value="Unassembled WGS sequence"/>
</dbReference>
<feature type="non-terminal residue" evidence="2">
    <location>
        <position position="1"/>
    </location>
</feature>
<reference evidence="2" key="1">
    <citation type="journal article" date="2023" name="IScience">
        <title>Live-bearing cockroach genome reveals convergent evolutionary mechanisms linked to viviparity in insects and beyond.</title>
        <authorList>
            <person name="Fouks B."/>
            <person name="Harrison M.C."/>
            <person name="Mikhailova A.A."/>
            <person name="Marchal E."/>
            <person name="English S."/>
            <person name="Carruthers M."/>
            <person name="Jennings E.C."/>
            <person name="Chiamaka E.L."/>
            <person name="Frigard R.A."/>
            <person name="Pippel M."/>
            <person name="Attardo G.M."/>
            <person name="Benoit J.B."/>
            <person name="Bornberg-Bauer E."/>
            <person name="Tobe S.S."/>
        </authorList>
    </citation>
    <scope>NUCLEOTIDE SEQUENCE</scope>
    <source>
        <strain evidence="2">Stay&amp;Tobe</strain>
    </source>
</reference>
<keyword evidence="1" id="KW-1133">Transmembrane helix</keyword>
<gene>
    <name evidence="2" type="ORF">L9F63_011967</name>
</gene>
<protein>
    <submittedName>
        <fullName evidence="2">Uncharacterized protein</fullName>
    </submittedName>
</protein>
<reference evidence="2" key="2">
    <citation type="submission" date="2023-05" db="EMBL/GenBank/DDBJ databases">
        <authorList>
            <person name="Fouks B."/>
        </authorList>
    </citation>
    <scope>NUCLEOTIDE SEQUENCE</scope>
    <source>
        <strain evidence="2">Stay&amp;Tobe</strain>
        <tissue evidence="2">Testes</tissue>
    </source>
</reference>
<keyword evidence="1" id="KW-0472">Membrane</keyword>
<comment type="caution">
    <text evidence="2">The sequence shown here is derived from an EMBL/GenBank/DDBJ whole genome shotgun (WGS) entry which is preliminary data.</text>
</comment>
<dbReference type="AlphaFoldDB" id="A0AAD8ADD3"/>
<proteinExistence type="predicted"/>
<keyword evidence="1" id="KW-0812">Transmembrane</keyword>